<dbReference type="Gene3D" id="3.30.450.20">
    <property type="entry name" value="PAS domain"/>
    <property type="match status" value="1"/>
</dbReference>
<keyword evidence="1" id="KW-1133">Transmembrane helix</keyword>
<accession>A0A368NFP9</accession>
<feature type="transmembrane region" description="Helical" evidence="1">
    <location>
        <begin position="347"/>
        <end position="369"/>
    </location>
</feature>
<evidence type="ECO:0000313" key="3">
    <source>
        <dbReference type="Proteomes" id="UP000252558"/>
    </source>
</evidence>
<name>A0A368NFP9_9GAMM</name>
<keyword evidence="1" id="KW-0812">Transmembrane</keyword>
<organism evidence="2 3">
    <name type="scientific">Corallincola holothuriorum</name>
    <dbReference type="NCBI Taxonomy" id="2282215"/>
    <lineage>
        <taxon>Bacteria</taxon>
        <taxon>Pseudomonadati</taxon>
        <taxon>Pseudomonadota</taxon>
        <taxon>Gammaproteobacteria</taxon>
        <taxon>Alteromonadales</taxon>
        <taxon>Psychromonadaceae</taxon>
        <taxon>Corallincola</taxon>
    </lineage>
</organism>
<sequence length="395" mass="44287">MGWSSNMVRNLSLRSWLITALILALLFISSGIFITHLLTNRQLDESAQRLQLINSLRKQALLTYFETASTELTFWSLNPKLVSKQAELNALWDNYAATQGDPGARLREVYVEKNPHPKGQYRELVDTGIKNSRYNEIHVELHPMARRFVTERGYYDALLITPNGNTLYSVEKEADFGAALLDDSWRDTLLSTTFQRAMATPGKVVISDIAHYQPSGDAPTIFIARTMSNKNDQVLGVLVFQLPTDELRQIMHFKAGMGESGETYLVGQDYLMRSDSRFESSSTVLQKQVKTPAIENALAGNAGVMHIPDYRGIPVLSAYDYIDFDTFRWAIVAEIDRAEALNKVSGIHASLAGLMALFYVLALGSVWLIRGDDIESQEALSLMLDTDNNEPEQPI</sequence>
<dbReference type="CDD" id="cd18774">
    <property type="entry name" value="PDC2_HK_sensor"/>
    <property type="match status" value="1"/>
</dbReference>
<protein>
    <submittedName>
        <fullName evidence="2">Uncharacterized protein</fullName>
    </submittedName>
</protein>
<dbReference type="EMBL" id="QPID01000008">
    <property type="protein sequence ID" value="RCU48743.1"/>
    <property type="molecule type" value="Genomic_DNA"/>
</dbReference>
<evidence type="ECO:0000313" key="2">
    <source>
        <dbReference type="EMBL" id="RCU48743.1"/>
    </source>
</evidence>
<keyword evidence="3" id="KW-1185">Reference proteome</keyword>
<reference evidence="2 3" key="1">
    <citation type="submission" date="2018-07" db="EMBL/GenBank/DDBJ databases">
        <title>Corallincola holothuriorum sp. nov., a new facultative anaerobe isolated from sea cucumber Apostichopus japonicus.</title>
        <authorList>
            <person name="Xia H."/>
        </authorList>
    </citation>
    <scope>NUCLEOTIDE SEQUENCE [LARGE SCALE GENOMIC DNA]</scope>
    <source>
        <strain evidence="2 3">C4</strain>
    </source>
</reference>
<dbReference type="Proteomes" id="UP000252558">
    <property type="component" value="Unassembled WGS sequence"/>
</dbReference>
<gene>
    <name evidence="2" type="ORF">DU002_13185</name>
</gene>
<evidence type="ECO:0000256" key="1">
    <source>
        <dbReference type="SAM" id="Phobius"/>
    </source>
</evidence>
<proteinExistence type="predicted"/>
<dbReference type="AlphaFoldDB" id="A0A368NFP9"/>
<keyword evidence="1" id="KW-0472">Membrane</keyword>
<comment type="caution">
    <text evidence="2">The sequence shown here is derived from an EMBL/GenBank/DDBJ whole genome shotgun (WGS) entry which is preliminary data.</text>
</comment>